<evidence type="ECO:0000256" key="7">
    <source>
        <dbReference type="ARBA" id="ARBA00023180"/>
    </source>
</evidence>
<dbReference type="FunCoup" id="A0A200QWE0">
    <property type="interactions" value="1003"/>
</dbReference>
<dbReference type="PANTHER" id="PTHR11802">
    <property type="entry name" value="SERINE PROTEASE FAMILY S10 SERINE CARBOXYPEPTIDASE"/>
    <property type="match status" value="1"/>
</dbReference>
<dbReference type="EMBL" id="MVGT01001024">
    <property type="protein sequence ID" value="OVA14779.1"/>
    <property type="molecule type" value="Genomic_DNA"/>
</dbReference>
<dbReference type="EC" id="3.4.16.-" evidence="8"/>
<evidence type="ECO:0000313" key="10">
    <source>
        <dbReference type="Proteomes" id="UP000195402"/>
    </source>
</evidence>
<dbReference type="FunFam" id="3.40.50.1820:FF:000143">
    <property type="entry name" value="Carboxypeptidase"/>
    <property type="match status" value="1"/>
</dbReference>
<keyword evidence="3 8" id="KW-0645">Protease</keyword>
<evidence type="ECO:0000256" key="5">
    <source>
        <dbReference type="ARBA" id="ARBA00022801"/>
    </source>
</evidence>
<dbReference type="Pfam" id="PF00450">
    <property type="entry name" value="Peptidase_S10"/>
    <property type="match status" value="1"/>
</dbReference>
<organism evidence="9 10">
    <name type="scientific">Macleaya cordata</name>
    <name type="common">Five-seeded plume-poppy</name>
    <name type="synonym">Bocconia cordata</name>
    <dbReference type="NCBI Taxonomy" id="56857"/>
    <lineage>
        <taxon>Eukaryota</taxon>
        <taxon>Viridiplantae</taxon>
        <taxon>Streptophyta</taxon>
        <taxon>Embryophyta</taxon>
        <taxon>Tracheophyta</taxon>
        <taxon>Spermatophyta</taxon>
        <taxon>Magnoliopsida</taxon>
        <taxon>Ranunculales</taxon>
        <taxon>Papaveraceae</taxon>
        <taxon>Papaveroideae</taxon>
        <taxon>Macleaya</taxon>
    </lineage>
</organism>
<evidence type="ECO:0000256" key="6">
    <source>
        <dbReference type="ARBA" id="ARBA00023157"/>
    </source>
</evidence>
<dbReference type="AlphaFoldDB" id="A0A200QWE0"/>
<dbReference type="FunFam" id="3.40.50.12670:FF:000002">
    <property type="entry name" value="Carboxypeptidase"/>
    <property type="match status" value="1"/>
</dbReference>
<evidence type="ECO:0000256" key="8">
    <source>
        <dbReference type="RuleBase" id="RU361156"/>
    </source>
</evidence>
<keyword evidence="2 8" id="KW-0121">Carboxypeptidase</keyword>
<feature type="signal peptide" evidence="8">
    <location>
        <begin position="1"/>
        <end position="23"/>
    </location>
</feature>
<sequence length="475" mass="53607">MEKFFISTVFLGLFLFLLSFTEAAPRDALITELPGFNGTFPSKHYSGYVTIDEKQGKNLFYYLVVSERNPSEDPVVLWLNGGPGCSSLGGFVYEHGPFNFQAAKTPGSLPQLQLNPYTWSKVSNIIYLDSPAGVGLSFSNNTEEDYEIGDQTTASDTHTFLLKWFQQYPEFGSNPFYITGESYGGKFVPVLASEVVKGIDMGLKPVLNFKGYMVGNGVTDEEFDGNALVPFAHGMALISNDLFQDVTTACNGIFWHYSGTKECFDLLLKVDNKVKHLNIYNILEPCYRGPVAREIETGNVSLPSSFSKLLGKTDRSLPLRKQKFVRAWPFRAPVRDGIVPTWSQILNSERVPCTDVSIATLWLNNGSVRKALHARQENLTWELCSDMISFLYKHDLGSMIPYHKNLTVRGYRALIYSGDHDMLVPYTGSEAWTRSIGYNILDEWRPWFLNNQVAGYTQGYDHNLTFLTIKRIMKF</sequence>
<reference evidence="9 10" key="1">
    <citation type="journal article" date="2017" name="Mol. Plant">
        <title>The Genome of Medicinal Plant Macleaya cordata Provides New Insights into Benzylisoquinoline Alkaloids Metabolism.</title>
        <authorList>
            <person name="Liu X."/>
            <person name="Liu Y."/>
            <person name="Huang P."/>
            <person name="Ma Y."/>
            <person name="Qing Z."/>
            <person name="Tang Q."/>
            <person name="Cao H."/>
            <person name="Cheng P."/>
            <person name="Zheng Y."/>
            <person name="Yuan Z."/>
            <person name="Zhou Y."/>
            <person name="Liu J."/>
            <person name="Tang Z."/>
            <person name="Zhuo Y."/>
            <person name="Zhang Y."/>
            <person name="Yu L."/>
            <person name="Huang J."/>
            <person name="Yang P."/>
            <person name="Peng Q."/>
            <person name="Zhang J."/>
            <person name="Jiang W."/>
            <person name="Zhang Z."/>
            <person name="Lin K."/>
            <person name="Ro D.K."/>
            <person name="Chen X."/>
            <person name="Xiong X."/>
            <person name="Shang Y."/>
            <person name="Huang S."/>
            <person name="Zeng J."/>
        </authorList>
    </citation>
    <scope>NUCLEOTIDE SEQUENCE [LARGE SCALE GENOMIC DNA]</scope>
    <source>
        <strain evidence="10">cv. BLH2017</strain>
        <tissue evidence="9">Root</tissue>
    </source>
</reference>
<evidence type="ECO:0000256" key="3">
    <source>
        <dbReference type="ARBA" id="ARBA00022670"/>
    </source>
</evidence>
<comment type="similarity">
    <text evidence="1 8">Belongs to the peptidase S10 family.</text>
</comment>
<keyword evidence="4 8" id="KW-0732">Signal</keyword>
<feature type="chain" id="PRO_5011818600" description="Carboxypeptidase" evidence="8">
    <location>
        <begin position="24"/>
        <end position="475"/>
    </location>
</feature>
<name>A0A200QWE0_MACCD</name>
<accession>A0A200QWE0</accession>
<proteinExistence type="inferred from homology"/>
<dbReference type="Gene3D" id="3.40.50.12670">
    <property type="match status" value="1"/>
</dbReference>
<dbReference type="GO" id="GO:0016747">
    <property type="term" value="F:acyltransferase activity, transferring groups other than amino-acyl groups"/>
    <property type="evidence" value="ECO:0007669"/>
    <property type="project" value="TreeGrafter"/>
</dbReference>
<dbReference type="InterPro" id="IPR029058">
    <property type="entry name" value="AB_hydrolase_fold"/>
</dbReference>
<dbReference type="OMA" id="WRASDEC"/>
<evidence type="ECO:0000256" key="1">
    <source>
        <dbReference type="ARBA" id="ARBA00009431"/>
    </source>
</evidence>
<dbReference type="GO" id="GO:0004185">
    <property type="term" value="F:serine-type carboxypeptidase activity"/>
    <property type="evidence" value="ECO:0007669"/>
    <property type="project" value="UniProtKB-UniRule"/>
</dbReference>
<dbReference type="Proteomes" id="UP000195402">
    <property type="component" value="Unassembled WGS sequence"/>
</dbReference>
<dbReference type="SUPFAM" id="SSF53474">
    <property type="entry name" value="alpha/beta-Hydrolases"/>
    <property type="match status" value="1"/>
</dbReference>
<keyword evidence="10" id="KW-1185">Reference proteome</keyword>
<dbReference type="PRINTS" id="PR00724">
    <property type="entry name" value="CRBOXYPTASEC"/>
</dbReference>
<dbReference type="InterPro" id="IPR018202">
    <property type="entry name" value="Ser_caboxypep_ser_AS"/>
</dbReference>
<dbReference type="OrthoDB" id="443318at2759"/>
<keyword evidence="7" id="KW-0325">Glycoprotein</keyword>
<dbReference type="GO" id="GO:0019748">
    <property type="term" value="P:secondary metabolic process"/>
    <property type="evidence" value="ECO:0007669"/>
    <property type="project" value="TreeGrafter"/>
</dbReference>
<evidence type="ECO:0000256" key="2">
    <source>
        <dbReference type="ARBA" id="ARBA00022645"/>
    </source>
</evidence>
<dbReference type="PANTHER" id="PTHR11802:SF254">
    <property type="entry name" value="SERINE CARBOXYPEPTIDASE-LIKE 20"/>
    <property type="match status" value="1"/>
</dbReference>
<dbReference type="InterPro" id="IPR001563">
    <property type="entry name" value="Peptidase_S10"/>
</dbReference>
<protein>
    <recommendedName>
        <fullName evidence="8">Carboxypeptidase</fullName>
        <ecNumber evidence="8">3.4.16.-</ecNumber>
    </recommendedName>
</protein>
<keyword evidence="5 8" id="KW-0378">Hydrolase</keyword>
<dbReference type="GO" id="GO:0006508">
    <property type="term" value="P:proteolysis"/>
    <property type="evidence" value="ECO:0007669"/>
    <property type="project" value="UniProtKB-KW"/>
</dbReference>
<comment type="caution">
    <text evidence="9">The sequence shown here is derived from an EMBL/GenBank/DDBJ whole genome shotgun (WGS) entry which is preliminary data.</text>
</comment>
<keyword evidence="6" id="KW-1015">Disulfide bond</keyword>
<dbReference type="PROSITE" id="PS00131">
    <property type="entry name" value="CARBOXYPEPT_SER_SER"/>
    <property type="match status" value="1"/>
</dbReference>
<dbReference type="InParanoid" id="A0A200QWE0"/>
<evidence type="ECO:0000256" key="4">
    <source>
        <dbReference type="ARBA" id="ARBA00022729"/>
    </source>
</evidence>
<dbReference type="Gene3D" id="3.40.50.1820">
    <property type="entry name" value="alpha/beta hydrolase"/>
    <property type="match status" value="1"/>
</dbReference>
<evidence type="ECO:0000313" key="9">
    <source>
        <dbReference type="EMBL" id="OVA14779.1"/>
    </source>
</evidence>
<gene>
    <name evidence="9" type="ORF">BVC80_167g6</name>
</gene>